<dbReference type="SUPFAM" id="SSF48403">
    <property type="entry name" value="Ankyrin repeat"/>
    <property type="match status" value="1"/>
</dbReference>
<name>A0AA40CX91_9PEZI</name>
<accession>A0AA40CX91</accession>
<dbReference type="Proteomes" id="UP001174936">
    <property type="component" value="Unassembled WGS sequence"/>
</dbReference>
<dbReference type="InterPro" id="IPR036770">
    <property type="entry name" value="Ankyrin_rpt-contain_sf"/>
</dbReference>
<protein>
    <recommendedName>
        <fullName evidence="3">Ankyrin repeat domain-containing protein</fullName>
    </recommendedName>
</protein>
<gene>
    <name evidence="1" type="ORF">B0T16DRAFT_454895</name>
</gene>
<evidence type="ECO:0000313" key="2">
    <source>
        <dbReference type="Proteomes" id="UP001174936"/>
    </source>
</evidence>
<sequence>MPMKPPTLLTLTFGAQRIKLVVSDFEPELGLVRRFVELGADVNAPDVGMQSPIAVAVASGRYEAANIFLAAGARLDLARSSDLIATVLLQMDHGHFNKDTEEALLQALVEMGLNSGS</sequence>
<dbReference type="AlphaFoldDB" id="A0AA40CX91"/>
<keyword evidence="2" id="KW-1185">Reference proteome</keyword>
<evidence type="ECO:0008006" key="3">
    <source>
        <dbReference type="Google" id="ProtNLM"/>
    </source>
</evidence>
<dbReference type="EMBL" id="JAULSV010000002">
    <property type="protein sequence ID" value="KAK0652534.1"/>
    <property type="molecule type" value="Genomic_DNA"/>
</dbReference>
<reference evidence="1" key="1">
    <citation type="submission" date="2023-06" db="EMBL/GenBank/DDBJ databases">
        <title>Genome-scale phylogeny and comparative genomics of the fungal order Sordariales.</title>
        <authorList>
            <consortium name="Lawrence Berkeley National Laboratory"/>
            <person name="Hensen N."/>
            <person name="Bonometti L."/>
            <person name="Westerberg I."/>
            <person name="Brannstrom I.O."/>
            <person name="Guillou S."/>
            <person name="Cros-Aarteil S."/>
            <person name="Calhoun S."/>
            <person name="Haridas S."/>
            <person name="Kuo A."/>
            <person name="Mondo S."/>
            <person name="Pangilinan J."/>
            <person name="Riley R."/>
            <person name="Labutti K."/>
            <person name="Andreopoulos B."/>
            <person name="Lipzen A."/>
            <person name="Chen C."/>
            <person name="Yanf M."/>
            <person name="Daum C."/>
            <person name="Ng V."/>
            <person name="Clum A."/>
            <person name="Steindorff A."/>
            <person name="Ohm R."/>
            <person name="Martin F."/>
            <person name="Silar P."/>
            <person name="Natvig D."/>
            <person name="Lalanne C."/>
            <person name="Gautier V."/>
            <person name="Ament-Velasquez S.L."/>
            <person name="Kruys A."/>
            <person name="Hutchinson M.I."/>
            <person name="Powell A.J."/>
            <person name="Barry K."/>
            <person name="Miller A.N."/>
            <person name="Grigoriev I.V."/>
            <person name="Debuchy R."/>
            <person name="Gladieux P."/>
            <person name="Thoren M.H."/>
            <person name="Johannesson H."/>
        </authorList>
    </citation>
    <scope>NUCLEOTIDE SEQUENCE</scope>
    <source>
        <strain evidence="1">SMH2532-1</strain>
    </source>
</reference>
<dbReference type="Gene3D" id="1.25.40.20">
    <property type="entry name" value="Ankyrin repeat-containing domain"/>
    <property type="match status" value="1"/>
</dbReference>
<comment type="caution">
    <text evidence="1">The sequence shown here is derived from an EMBL/GenBank/DDBJ whole genome shotgun (WGS) entry which is preliminary data.</text>
</comment>
<proteinExistence type="predicted"/>
<organism evidence="1 2">
    <name type="scientific">Cercophora newfieldiana</name>
    <dbReference type="NCBI Taxonomy" id="92897"/>
    <lineage>
        <taxon>Eukaryota</taxon>
        <taxon>Fungi</taxon>
        <taxon>Dikarya</taxon>
        <taxon>Ascomycota</taxon>
        <taxon>Pezizomycotina</taxon>
        <taxon>Sordariomycetes</taxon>
        <taxon>Sordariomycetidae</taxon>
        <taxon>Sordariales</taxon>
        <taxon>Lasiosphaeriaceae</taxon>
        <taxon>Cercophora</taxon>
    </lineage>
</organism>
<evidence type="ECO:0000313" key="1">
    <source>
        <dbReference type="EMBL" id="KAK0652534.1"/>
    </source>
</evidence>